<evidence type="ECO:0000313" key="3">
    <source>
        <dbReference type="Proteomes" id="UP001253193"/>
    </source>
</evidence>
<proteinExistence type="predicted"/>
<dbReference type="InterPro" id="IPR000182">
    <property type="entry name" value="GNAT_dom"/>
</dbReference>
<dbReference type="CDD" id="cd04301">
    <property type="entry name" value="NAT_SF"/>
    <property type="match status" value="1"/>
</dbReference>
<dbReference type="AlphaFoldDB" id="A0AAW8Q0U5"/>
<dbReference type="GO" id="GO:0016747">
    <property type="term" value="F:acyltransferase activity, transferring groups other than amino-acyl groups"/>
    <property type="evidence" value="ECO:0007669"/>
    <property type="project" value="InterPro"/>
</dbReference>
<sequence length="335" mass="37816">MLDLWNDAVCHATQKAGFDPSVGEGFDLANMVLFSLMKSPHHHQLFSNAEIEIPNEAGFSRIVLNPDSEEETYLTAFDHEPTKSSSTDKWRLKDPSSNQAIQSIINHLPPDIRRPMYSVASDKVEIKIFSRDLGNANPAIDVLSQSCMSHFDYTHLRDIYNHCYFNDKNNEDFIVAVSDAGIIGIASMFRHTEDQYGYEAISLSGITVTEAFRNRGVARSMVEALVNHTKSINLPLIITSPTEIGKASIYRTIVRDFCYKEDLIFEPFFSQFASDFHSLALTYSEKAQLLRELKQDSEKLLAFDLSKKQNSTTKASRGIKRLLGGRALYIKIMSI</sequence>
<evidence type="ECO:0000259" key="1">
    <source>
        <dbReference type="Pfam" id="PF00583"/>
    </source>
</evidence>
<dbReference type="Gene3D" id="3.40.630.30">
    <property type="match status" value="1"/>
</dbReference>
<protein>
    <submittedName>
        <fullName evidence="2">GNAT family N-acetyltransferase</fullName>
    </submittedName>
</protein>
<name>A0AAW8Q0U5_VIBPH</name>
<reference evidence="2" key="1">
    <citation type="submission" date="2023-06" db="EMBL/GenBank/DDBJ databases">
        <title>Genomic Diversity of Vibrio spp. and Metagenomic Analysis of Pathogens in Florida Gulf Coastal Waters Following Hurricane Ian.</title>
        <authorList>
            <person name="Brumfield K.D."/>
        </authorList>
    </citation>
    <scope>NUCLEOTIDE SEQUENCE</scope>
    <source>
        <strain evidence="2">WBS2B-138</strain>
    </source>
</reference>
<accession>A0AAW8Q0U5</accession>
<dbReference type="SUPFAM" id="SSF55729">
    <property type="entry name" value="Acyl-CoA N-acyltransferases (Nat)"/>
    <property type="match status" value="1"/>
</dbReference>
<evidence type="ECO:0000313" key="2">
    <source>
        <dbReference type="EMBL" id="MDS1821483.1"/>
    </source>
</evidence>
<feature type="domain" description="N-acetyltransferase" evidence="1">
    <location>
        <begin position="156"/>
        <end position="234"/>
    </location>
</feature>
<organism evidence="2 3">
    <name type="scientific">Vibrio parahaemolyticus</name>
    <dbReference type="NCBI Taxonomy" id="670"/>
    <lineage>
        <taxon>Bacteria</taxon>
        <taxon>Pseudomonadati</taxon>
        <taxon>Pseudomonadota</taxon>
        <taxon>Gammaproteobacteria</taxon>
        <taxon>Vibrionales</taxon>
        <taxon>Vibrionaceae</taxon>
        <taxon>Vibrio</taxon>
    </lineage>
</organism>
<comment type="caution">
    <text evidence="2">The sequence shown here is derived from an EMBL/GenBank/DDBJ whole genome shotgun (WGS) entry which is preliminary data.</text>
</comment>
<dbReference type="EMBL" id="JAUHGG010000003">
    <property type="protein sequence ID" value="MDS1821483.1"/>
    <property type="molecule type" value="Genomic_DNA"/>
</dbReference>
<dbReference type="Pfam" id="PF00583">
    <property type="entry name" value="Acetyltransf_1"/>
    <property type="match status" value="1"/>
</dbReference>
<dbReference type="RefSeq" id="WP_311020376.1">
    <property type="nucleotide sequence ID" value="NZ_JAUHGG010000003.1"/>
</dbReference>
<dbReference type="InterPro" id="IPR016181">
    <property type="entry name" value="Acyl_CoA_acyltransferase"/>
</dbReference>
<gene>
    <name evidence="2" type="ORF">QX249_12495</name>
</gene>
<dbReference type="Proteomes" id="UP001253193">
    <property type="component" value="Unassembled WGS sequence"/>
</dbReference>